<sequence length="176" mass="19831">MCNIGAQTVLLNECKWQWLEQVVGCLGQYYSALVFAGGMGPFEPSERMTQVSKPTAFFKVVHLPDQPALGDYSGVNRTFVWIMSNDEEGAYKGSSYQGKLNMTQIEKHTDLHFTALRDSTFPEDCSLLTKLLSEDRLEKCKIKDSHTSFEAGPWYLLQMCAGNTDLTPPKCPNFDR</sequence>
<feature type="domain" description="DNA/RNA non-specific endonuclease/pyrophosphatase/phosphodiesterase" evidence="1">
    <location>
        <begin position="1"/>
        <end position="114"/>
    </location>
</feature>
<protein>
    <recommendedName>
        <fullName evidence="1">DNA/RNA non-specific endonuclease/pyrophosphatase/phosphodiesterase domain-containing protein</fullName>
    </recommendedName>
</protein>
<dbReference type="GO" id="GO:0016787">
    <property type="term" value="F:hydrolase activity"/>
    <property type="evidence" value="ECO:0007669"/>
    <property type="project" value="InterPro"/>
</dbReference>
<dbReference type="SUPFAM" id="SSF54060">
    <property type="entry name" value="His-Me finger endonucleases"/>
    <property type="match status" value="1"/>
</dbReference>
<evidence type="ECO:0000313" key="2">
    <source>
        <dbReference type="EMBL" id="CAD9643346.1"/>
    </source>
</evidence>
<dbReference type="AlphaFoldDB" id="A0A7S2QIM7"/>
<dbReference type="GO" id="GO:0046872">
    <property type="term" value="F:metal ion binding"/>
    <property type="evidence" value="ECO:0007669"/>
    <property type="project" value="InterPro"/>
</dbReference>
<dbReference type="Pfam" id="PF01223">
    <property type="entry name" value="Endonuclease_NS"/>
    <property type="match status" value="1"/>
</dbReference>
<reference evidence="2" key="1">
    <citation type="submission" date="2021-01" db="EMBL/GenBank/DDBJ databases">
        <authorList>
            <person name="Corre E."/>
            <person name="Pelletier E."/>
            <person name="Niang G."/>
            <person name="Scheremetjew M."/>
            <person name="Finn R."/>
            <person name="Kale V."/>
            <person name="Holt S."/>
            <person name="Cochrane G."/>
            <person name="Meng A."/>
            <person name="Brown T."/>
            <person name="Cohen L."/>
        </authorList>
    </citation>
    <scope>NUCLEOTIDE SEQUENCE</scope>
    <source>
        <strain evidence="2">RCC3387</strain>
    </source>
</reference>
<dbReference type="InterPro" id="IPR044925">
    <property type="entry name" value="His-Me_finger_sf"/>
</dbReference>
<proteinExistence type="predicted"/>
<evidence type="ECO:0000259" key="1">
    <source>
        <dbReference type="Pfam" id="PF01223"/>
    </source>
</evidence>
<name>A0A7S2QIM7_9DINO</name>
<accession>A0A7S2QIM7</accession>
<dbReference type="InterPro" id="IPR044929">
    <property type="entry name" value="DNA/RNA_non-sp_Endonuclease_sf"/>
</dbReference>
<dbReference type="Gene3D" id="3.40.570.10">
    <property type="entry name" value="Extracellular Endonuclease, subunit A"/>
    <property type="match status" value="1"/>
</dbReference>
<dbReference type="EMBL" id="HBGW01096415">
    <property type="protein sequence ID" value="CAD9643346.1"/>
    <property type="molecule type" value="Transcribed_RNA"/>
</dbReference>
<dbReference type="GO" id="GO:0003676">
    <property type="term" value="F:nucleic acid binding"/>
    <property type="evidence" value="ECO:0007669"/>
    <property type="project" value="InterPro"/>
</dbReference>
<organism evidence="2">
    <name type="scientific">Zooxanthella nutricula</name>
    <dbReference type="NCBI Taxonomy" id="1333877"/>
    <lineage>
        <taxon>Eukaryota</taxon>
        <taxon>Sar</taxon>
        <taxon>Alveolata</taxon>
        <taxon>Dinophyceae</taxon>
        <taxon>Peridiniales</taxon>
        <taxon>Peridiniales incertae sedis</taxon>
        <taxon>Zooxanthella</taxon>
    </lineage>
</organism>
<gene>
    <name evidence="2" type="ORF">BRAN1462_LOCUS61168</name>
</gene>
<dbReference type="InterPro" id="IPR001604">
    <property type="entry name" value="Endo_G_ENPP1-like_dom"/>
</dbReference>